<dbReference type="Proteomes" id="UP000676975">
    <property type="component" value="Segment"/>
</dbReference>
<gene>
    <name evidence="1" type="ORF">phiGM223_28</name>
</gene>
<name>A0A8T8IUS1_9CAUD</name>
<sequence length="82" mass="9828">MSRVETAAGKDEPFPERLLCACGNGFMSRVDKKCGHCRTKREKKEREEYFRKQWHERNTEPERKLKEFYLNRTASNWSNTCP</sequence>
<protein>
    <submittedName>
        <fullName evidence="1">Uncharacterized protein</fullName>
    </submittedName>
</protein>
<evidence type="ECO:0000313" key="1">
    <source>
        <dbReference type="EMBL" id="QTZ83294.1"/>
    </source>
</evidence>
<evidence type="ECO:0000313" key="2">
    <source>
        <dbReference type="Proteomes" id="UP000676975"/>
    </source>
</evidence>
<organism evidence="1 2">
    <name type="scientific">Pseudomonas phage phiGM22-3</name>
    <dbReference type="NCBI Taxonomy" id="2816462"/>
    <lineage>
        <taxon>Viruses</taxon>
        <taxon>Duplodnaviria</taxon>
        <taxon>Heunggongvirae</taxon>
        <taxon>Uroviricota</taxon>
        <taxon>Caudoviricetes</taxon>
        <taxon>Autographivirales</taxon>
        <taxon>Autoscriptoviridae</taxon>
        <taxon>Tunggulvirus</taxon>
        <taxon>Tunggulvirus GM223</taxon>
    </lineage>
</organism>
<keyword evidence="2" id="KW-1185">Reference proteome</keyword>
<proteinExistence type="predicted"/>
<dbReference type="EMBL" id="MW627366">
    <property type="protein sequence ID" value="QTZ83294.1"/>
    <property type="molecule type" value="Genomic_DNA"/>
</dbReference>
<accession>A0A8T8IUS1</accession>
<reference evidence="1" key="1">
    <citation type="submission" date="2021-02" db="EMBL/GenBank/DDBJ databases">
        <authorList>
            <person name="Qin X."/>
            <person name="Gong M."/>
            <person name="Yang H."/>
        </authorList>
    </citation>
    <scope>NUCLEOTIDE SEQUENCE</scope>
</reference>